<gene>
    <name evidence="1" type="ORF">E6K79_01790</name>
</gene>
<reference evidence="1 2" key="1">
    <citation type="journal article" date="2019" name="Nat. Microbiol.">
        <title>Mediterranean grassland soil C-N compound turnover is dependent on rainfall and depth, and is mediated by genomically divergent microorganisms.</title>
        <authorList>
            <person name="Diamond S."/>
            <person name="Andeer P.F."/>
            <person name="Li Z."/>
            <person name="Crits-Christoph A."/>
            <person name="Burstein D."/>
            <person name="Anantharaman K."/>
            <person name="Lane K.R."/>
            <person name="Thomas B.C."/>
            <person name="Pan C."/>
            <person name="Northen T.R."/>
            <person name="Banfield J.F."/>
        </authorList>
    </citation>
    <scope>NUCLEOTIDE SEQUENCE [LARGE SCALE GENOMIC DNA]</scope>
    <source>
        <strain evidence="1">WS_9</strain>
    </source>
</reference>
<comment type="caution">
    <text evidence="1">The sequence shown here is derived from an EMBL/GenBank/DDBJ whole genome shotgun (WGS) entry which is preliminary data.</text>
</comment>
<dbReference type="AlphaFoldDB" id="A0A538TSW4"/>
<evidence type="ECO:0000313" key="2">
    <source>
        <dbReference type="Proteomes" id="UP000317691"/>
    </source>
</evidence>
<dbReference type="Proteomes" id="UP000317691">
    <property type="component" value="Unassembled WGS sequence"/>
</dbReference>
<name>A0A538TSW4_UNCEI</name>
<sequence>MPRIRQPKLATLDVAEEIARRVPGYKGYQEITQRRDDDRRFRMSVAEHLNGEAHRLERIESQQFREDFSDLLEEVDAGARKLEYLAEAVSISMPTKANGPSNDAVDGLGQIDRQIVEELEALHRVVHEMEKAYTHDERFEMNLSELRGIIERIADFIEQRNVALSR</sequence>
<protein>
    <submittedName>
        <fullName evidence="1">Uncharacterized protein</fullName>
    </submittedName>
</protein>
<proteinExistence type="predicted"/>
<evidence type="ECO:0000313" key="1">
    <source>
        <dbReference type="EMBL" id="TMQ66675.1"/>
    </source>
</evidence>
<accession>A0A538TSW4</accession>
<organism evidence="1 2">
    <name type="scientific">Eiseniibacteriota bacterium</name>
    <dbReference type="NCBI Taxonomy" id="2212470"/>
    <lineage>
        <taxon>Bacteria</taxon>
        <taxon>Candidatus Eiseniibacteriota</taxon>
    </lineage>
</organism>
<dbReference type="EMBL" id="VBOZ01000008">
    <property type="protein sequence ID" value="TMQ66675.1"/>
    <property type="molecule type" value="Genomic_DNA"/>
</dbReference>